<dbReference type="PANTHER" id="PTHR13902">
    <property type="entry name" value="SERINE/THREONINE-PROTEIN KINASE WNK WITH NO LYSINE -RELATED"/>
    <property type="match status" value="1"/>
</dbReference>
<dbReference type="Pfam" id="PF00069">
    <property type="entry name" value="Pkinase"/>
    <property type="match status" value="1"/>
</dbReference>
<feature type="compositionally biased region" description="Acidic residues" evidence="1">
    <location>
        <begin position="571"/>
        <end position="580"/>
    </location>
</feature>
<sequence>MDGSLTPASSSSEEDFDEAPVETDPEKRYVRFKDMLLCDNFKEVYRAVDTDRGIEVAWNKISLDRFQLDKQQILQEMESFHGIKHQNIIEFNHFWIDEDKKQVVYITELLPSGTLLKFIEKSPRIRLRVIKRWCKQILQGLEYLHTREPSIIHRDIKCDNIFINGMSTEGEVKIGDIGLVTFSLRKDALSVIGTPHFMAPEYYAESYSTGVDIWAFGMSILEMITRTRPYYECGSNIGQIVDKVSKFILPQQLDAIEVPDVKEFISLCFKPADERPTATDLLHHKFFMEECENDNCPVDIDEGVIAQMLAEPGNLEPREPDPIEISIGVPVRTKSAPKIDFEPEGPKEIEANNIHVVLINTVNENPSVINMKLEIDTEVEQIKIDFDYNLDTDKPAVVAEEMCHEMNLAHSAFEGVRDLIQQQVQMVHSNSEGSESEPSTPNLPRHHTELPKSSLSTTTQTSSDILNGSNVTKTISPPKSPHLPRPTLTISDAGKSNGLQTNSYSERSEPILMNGKTEALNPKFSASSESDGSYLVHNPELLAEHSLNSPHFTNPPPCTKGDDLAEMESLLDDSTDDDPKDDTLSGSKESLTMFEMDNDEDLASSMLTDSDDSYEEELQRIRDKHEDARRNLIAQQKQELEELATRQKQRRSRARKSDDESSVVDD</sequence>
<dbReference type="InterPro" id="IPR008271">
    <property type="entry name" value="Ser/Thr_kinase_AS"/>
</dbReference>
<dbReference type="Gene3D" id="1.10.510.10">
    <property type="entry name" value="Transferase(Phosphotransferase) domain 1"/>
    <property type="match status" value="1"/>
</dbReference>
<feature type="domain" description="Protein kinase" evidence="2">
    <location>
        <begin position="30"/>
        <end position="287"/>
    </location>
</feature>
<feature type="compositionally biased region" description="Basic and acidic residues" evidence="1">
    <location>
        <begin position="617"/>
        <end position="630"/>
    </location>
</feature>
<dbReference type="GO" id="GO:0004672">
    <property type="term" value="F:protein kinase activity"/>
    <property type="evidence" value="ECO:0007669"/>
    <property type="project" value="InterPro"/>
</dbReference>
<feature type="region of interest" description="Disordered" evidence="1">
    <location>
        <begin position="571"/>
        <end position="666"/>
    </location>
</feature>
<dbReference type="PROSITE" id="PS50011">
    <property type="entry name" value="PROTEIN_KINASE_DOM"/>
    <property type="match status" value="1"/>
</dbReference>
<feature type="compositionally biased region" description="Acidic residues" evidence="1">
    <location>
        <begin position="12"/>
        <end position="22"/>
    </location>
</feature>
<dbReference type="InterPro" id="IPR000719">
    <property type="entry name" value="Prot_kinase_dom"/>
</dbReference>
<feature type="region of interest" description="Disordered" evidence="1">
    <location>
        <begin position="1"/>
        <end position="22"/>
    </location>
</feature>
<evidence type="ECO:0000256" key="1">
    <source>
        <dbReference type="SAM" id="MobiDB-lite"/>
    </source>
</evidence>
<dbReference type="PROSITE" id="PS00108">
    <property type="entry name" value="PROTEIN_KINASE_ST"/>
    <property type="match status" value="1"/>
</dbReference>
<dbReference type="InterPro" id="IPR050588">
    <property type="entry name" value="WNK_Ser-Thr_kinase"/>
</dbReference>
<dbReference type="Gene3D" id="3.10.20.90">
    <property type="entry name" value="Phosphatidylinositol 3-kinase Catalytic Subunit, Chain A, domain 1"/>
    <property type="match status" value="1"/>
</dbReference>
<gene>
    <name evidence="3" type="ORF">VSP0166_LOCUS11998</name>
</gene>
<name>A0A7S4IFV1_9EUKA</name>
<feature type="compositionally biased region" description="Polar residues" evidence="1">
    <location>
        <begin position="464"/>
        <end position="477"/>
    </location>
</feature>
<feature type="compositionally biased region" description="Polar residues" evidence="1">
    <location>
        <begin position="426"/>
        <end position="442"/>
    </location>
</feature>
<dbReference type="SMART" id="SM00220">
    <property type="entry name" value="S_TKc"/>
    <property type="match status" value="1"/>
</dbReference>
<organism evidence="3">
    <name type="scientific">Vannella robusta</name>
    <dbReference type="NCBI Taxonomy" id="1487602"/>
    <lineage>
        <taxon>Eukaryota</taxon>
        <taxon>Amoebozoa</taxon>
        <taxon>Discosea</taxon>
        <taxon>Flabellinia</taxon>
        <taxon>Vannellidae</taxon>
        <taxon>Vannella</taxon>
    </lineage>
</organism>
<dbReference type="EMBL" id="HBKP01016939">
    <property type="protein sequence ID" value="CAE2228180.1"/>
    <property type="molecule type" value="Transcribed_RNA"/>
</dbReference>
<reference evidence="3" key="1">
    <citation type="submission" date="2021-01" db="EMBL/GenBank/DDBJ databases">
        <authorList>
            <person name="Corre E."/>
            <person name="Pelletier E."/>
            <person name="Niang G."/>
            <person name="Scheremetjew M."/>
            <person name="Finn R."/>
            <person name="Kale V."/>
            <person name="Holt S."/>
            <person name="Cochrane G."/>
            <person name="Meng A."/>
            <person name="Brown T."/>
            <person name="Cohen L."/>
        </authorList>
    </citation>
    <scope>NUCLEOTIDE SEQUENCE</scope>
    <source>
        <strain evidence="3">DIVA3 518/3/11/1/6</strain>
    </source>
</reference>
<dbReference type="AlphaFoldDB" id="A0A7S4IFV1"/>
<dbReference type="Gene3D" id="3.30.200.20">
    <property type="entry name" value="Phosphorylase Kinase, domain 1"/>
    <property type="match status" value="1"/>
</dbReference>
<protein>
    <recommendedName>
        <fullName evidence="2">Protein kinase domain-containing protein</fullName>
    </recommendedName>
</protein>
<dbReference type="GO" id="GO:0005524">
    <property type="term" value="F:ATP binding"/>
    <property type="evidence" value="ECO:0007669"/>
    <property type="project" value="InterPro"/>
</dbReference>
<dbReference type="InterPro" id="IPR011009">
    <property type="entry name" value="Kinase-like_dom_sf"/>
</dbReference>
<feature type="compositionally biased region" description="Low complexity" evidence="1">
    <location>
        <begin position="453"/>
        <end position="463"/>
    </location>
</feature>
<dbReference type="SUPFAM" id="SSF56112">
    <property type="entry name" value="Protein kinase-like (PK-like)"/>
    <property type="match status" value="1"/>
</dbReference>
<accession>A0A7S4IFV1</accession>
<evidence type="ECO:0000259" key="2">
    <source>
        <dbReference type="PROSITE" id="PS50011"/>
    </source>
</evidence>
<proteinExistence type="predicted"/>
<feature type="region of interest" description="Disordered" evidence="1">
    <location>
        <begin position="426"/>
        <end position="508"/>
    </location>
</feature>
<evidence type="ECO:0000313" key="3">
    <source>
        <dbReference type="EMBL" id="CAE2228180.1"/>
    </source>
</evidence>